<dbReference type="PANTHER" id="PTHR12886">
    <property type="entry name" value="PIG-M MANNOSYLTRANSFERASE"/>
    <property type="match status" value="1"/>
</dbReference>
<evidence type="ECO:0000256" key="13">
    <source>
        <dbReference type="RuleBase" id="RU365064"/>
    </source>
</evidence>
<dbReference type="PANTHER" id="PTHR12886:SF0">
    <property type="entry name" value="GPI MANNOSYLTRANSFERASE 1"/>
    <property type="match status" value="1"/>
</dbReference>
<evidence type="ECO:0000313" key="15">
    <source>
        <dbReference type="Proteomes" id="UP000620104"/>
    </source>
</evidence>
<comment type="pathway">
    <text evidence="2 13">Glycolipid biosynthesis; glycosylphosphatidylinositol-anchor biosynthesis.</text>
</comment>
<evidence type="ECO:0000256" key="9">
    <source>
        <dbReference type="ARBA" id="ARBA00022824"/>
    </source>
</evidence>
<keyword evidence="5 13" id="KW-0337">GPI-anchor biosynthesis</keyword>
<reference evidence="14" key="1">
    <citation type="submission" date="2020-07" db="EMBL/GenBank/DDBJ databases">
        <title>Draft Genome Sequence of a Deep-Sea Yeast, Naganishia (Cryptococcus) liquefaciens strain N6.</title>
        <authorList>
            <person name="Han Y.W."/>
            <person name="Kajitani R."/>
            <person name="Morimoto H."/>
            <person name="Parhat M."/>
            <person name="Tsubouchi H."/>
            <person name="Bakenova O."/>
            <person name="Ogata M."/>
            <person name="Argunhan B."/>
            <person name="Aoki R."/>
            <person name="Kajiwara S."/>
            <person name="Itoh T."/>
            <person name="Iwasaki H."/>
        </authorList>
    </citation>
    <scope>NUCLEOTIDE SEQUENCE</scope>
    <source>
        <strain evidence="14">N6</strain>
    </source>
</reference>
<comment type="function">
    <text evidence="12 13">Mannosyltransferase involved in glycosylphosphatidylinositol-anchor biosynthesis. Transfers the first alpha-1,4-mannose to GlcN-acyl-PI during GPI precursor assembly. Required for cell wall integrity.</text>
</comment>
<keyword evidence="15" id="KW-1185">Reference proteome</keyword>
<dbReference type="GO" id="GO:0006506">
    <property type="term" value="P:GPI anchor biosynthetic process"/>
    <property type="evidence" value="ECO:0007669"/>
    <property type="project" value="UniProtKB-UniPathway"/>
</dbReference>
<keyword evidence="10 13" id="KW-1133">Transmembrane helix</keyword>
<evidence type="ECO:0000256" key="3">
    <source>
        <dbReference type="ARBA" id="ARBA00011071"/>
    </source>
</evidence>
<evidence type="ECO:0000256" key="2">
    <source>
        <dbReference type="ARBA" id="ARBA00004687"/>
    </source>
</evidence>
<comment type="caution">
    <text evidence="14">The sequence shown here is derived from an EMBL/GenBank/DDBJ whole genome shotgun (WGS) entry which is preliminary data.</text>
</comment>
<feature type="transmembrane region" description="Helical" evidence="13">
    <location>
        <begin position="128"/>
        <end position="149"/>
    </location>
</feature>
<dbReference type="EC" id="2.4.1.-" evidence="13"/>
<feature type="transmembrane region" description="Helical" evidence="13">
    <location>
        <begin position="200"/>
        <end position="219"/>
    </location>
</feature>
<evidence type="ECO:0000313" key="14">
    <source>
        <dbReference type="EMBL" id="GHJ90294.1"/>
    </source>
</evidence>
<evidence type="ECO:0000256" key="11">
    <source>
        <dbReference type="ARBA" id="ARBA00023136"/>
    </source>
</evidence>
<accession>A0A8H3YHV2</accession>
<dbReference type="Pfam" id="PF05007">
    <property type="entry name" value="Mannosyl_trans"/>
    <property type="match status" value="1"/>
</dbReference>
<proteinExistence type="inferred from homology"/>
<evidence type="ECO:0000256" key="8">
    <source>
        <dbReference type="ARBA" id="ARBA00022692"/>
    </source>
</evidence>
<name>A0A8H3YHV2_9TREE</name>
<dbReference type="GO" id="GO:1990529">
    <property type="term" value="C:glycosylphosphatidylinositol-mannosyltransferase I complex"/>
    <property type="evidence" value="ECO:0007669"/>
    <property type="project" value="TreeGrafter"/>
</dbReference>
<dbReference type="OrthoDB" id="1741594at2759"/>
<evidence type="ECO:0000256" key="10">
    <source>
        <dbReference type="ARBA" id="ARBA00022989"/>
    </source>
</evidence>
<keyword evidence="11 13" id="KW-0472">Membrane</keyword>
<keyword evidence="8 13" id="KW-0812">Transmembrane</keyword>
<gene>
    <name evidence="14" type="ORF">NliqN6_6696</name>
</gene>
<feature type="transmembrane region" description="Helical" evidence="13">
    <location>
        <begin position="265"/>
        <end position="286"/>
    </location>
</feature>
<keyword evidence="9 13" id="KW-0256">Endoplasmic reticulum</keyword>
<evidence type="ECO:0000256" key="6">
    <source>
        <dbReference type="ARBA" id="ARBA00022676"/>
    </source>
</evidence>
<evidence type="ECO:0000256" key="7">
    <source>
        <dbReference type="ARBA" id="ARBA00022679"/>
    </source>
</evidence>
<evidence type="ECO:0000256" key="5">
    <source>
        <dbReference type="ARBA" id="ARBA00022502"/>
    </source>
</evidence>
<evidence type="ECO:0000256" key="12">
    <source>
        <dbReference type="ARBA" id="ARBA00025399"/>
    </source>
</evidence>
<feature type="transmembrane region" description="Helical" evidence="13">
    <location>
        <begin position="12"/>
        <end position="33"/>
    </location>
</feature>
<dbReference type="GO" id="GO:0005789">
    <property type="term" value="C:endoplasmic reticulum membrane"/>
    <property type="evidence" value="ECO:0007669"/>
    <property type="project" value="UniProtKB-SubCell"/>
</dbReference>
<dbReference type="GO" id="GO:0004376">
    <property type="term" value="F:GPI mannosyltransferase activity"/>
    <property type="evidence" value="ECO:0007669"/>
    <property type="project" value="InterPro"/>
</dbReference>
<feature type="transmembrane region" description="Helical" evidence="13">
    <location>
        <begin position="90"/>
        <end position="107"/>
    </location>
</feature>
<feature type="transmembrane region" description="Helical" evidence="13">
    <location>
        <begin position="226"/>
        <end position="253"/>
    </location>
</feature>
<organism evidence="14 15">
    <name type="scientific">Naganishia liquefaciens</name>
    <dbReference type="NCBI Taxonomy" id="104408"/>
    <lineage>
        <taxon>Eukaryota</taxon>
        <taxon>Fungi</taxon>
        <taxon>Dikarya</taxon>
        <taxon>Basidiomycota</taxon>
        <taxon>Agaricomycotina</taxon>
        <taxon>Tremellomycetes</taxon>
        <taxon>Filobasidiales</taxon>
        <taxon>Filobasidiaceae</taxon>
        <taxon>Naganishia</taxon>
    </lineage>
</organism>
<comment type="subcellular location">
    <subcellularLocation>
        <location evidence="1 13">Endoplasmic reticulum membrane</location>
        <topology evidence="1 13">Multi-pass membrane protein</topology>
    </subcellularLocation>
</comment>
<evidence type="ECO:0000256" key="1">
    <source>
        <dbReference type="ARBA" id="ARBA00004477"/>
    </source>
</evidence>
<comment type="similarity">
    <text evidence="3 13">Belongs to the PIGM family.</text>
</comment>
<dbReference type="EMBL" id="BLZA01000058">
    <property type="protein sequence ID" value="GHJ90294.1"/>
    <property type="molecule type" value="Genomic_DNA"/>
</dbReference>
<dbReference type="Proteomes" id="UP000620104">
    <property type="component" value="Unassembled WGS sequence"/>
</dbReference>
<evidence type="ECO:0000256" key="4">
    <source>
        <dbReference type="ARBA" id="ARBA00013797"/>
    </source>
</evidence>
<keyword evidence="7 13" id="KW-0808">Transferase</keyword>
<dbReference type="UniPathway" id="UPA00196"/>
<feature type="transmembrane region" description="Helical" evidence="13">
    <location>
        <begin position="298"/>
        <end position="320"/>
    </location>
</feature>
<protein>
    <recommendedName>
        <fullName evidence="4 13">GPI mannosyltransferase 1</fullName>
        <ecNumber evidence="13">2.4.1.-</ecNumber>
    </recommendedName>
    <alternativeName>
        <fullName evidence="13">GPI mannosyltransferase I</fullName>
    </alternativeName>
</protein>
<keyword evidence="6 13" id="KW-0328">Glycosyltransferase</keyword>
<dbReference type="GO" id="GO:0051751">
    <property type="term" value="F:alpha-1,4-mannosyltransferase activity"/>
    <property type="evidence" value="ECO:0007669"/>
    <property type="project" value="InterPro"/>
</dbReference>
<dbReference type="AlphaFoldDB" id="A0A8H3YHV2"/>
<dbReference type="InterPro" id="IPR007704">
    <property type="entry name" value="PIG-M"/>
</dbReference>
<sequence>MQLIPPPIGPLFGKLLFSLVSAVPIPHLLLRLAGTRVPASSGPNWLVHALWTLNPLILNIATRGSSEALLVLLVLGSLVALRDGRLRTCAILWGAAVHWKLYPVIYASSILMELQRMDGGTFWTRRKVVFGLWSGGTVVGLSLVCWLIWGQPFIEHAFFYHATRLDHRHNFSAYFYPIYLQMFQPSVPGWLGLADSIARHPLAAFAPQVSLSLVAGFLLPSRTDIAFTWFIQTFVFVAFNKVCTSQYFIWYLFFSPVVIPRLRISLARGVLCLGIWIASQALWLAVAYRLEFQARSVFLPLWCASLLFLVTNCWCVGVLLDAYVVAPPPPRSKVE</sequence>